<dbReference type="EMBL" id="AZGF01000044">
    <property type="protein sequence ID" value="KRM09336.1"/>
    <property type="molecule type" value="Genomic_DNA"/>
</dbReference>
<feature type="transmembrane region" description="Helical" evidence="1">
    <location>
        <begin position="138"/>
        <end position="159"/>
    </location>
</feature>
<dbReference type="AlphaFoldDB" id="A0A0R1VU79"/>
<dbReference type="PATRIC" id="fig|1423807.3.peg.1878"/>
<dbReference type="RefSeq" id="WP_010623038.1">
    <property type="nucleotide sequence ID" value="NZ_AZGF01000044.1"/>
</dbReference>
<dbReference type="OrthoDB" id="2329224at2"/>
<evidence type="ECO:0000256" key="1">
    <source>
        <dbReference type="SAM" id="Phobius"/>
    </source>
</evidence>
<accession>A0A0R1VU79</accession>
<feature type="transmembrane region" description="Helical" evidence="1">
    <location>
        <begin position="70"/>
        <end position="89"/>
    </location>
</feature>
<comment type="caution">
    <text evidence="2">The sequence shown here is derived from an EMBL/GenBank/DDBJ whole genome shotgun (WGS) entry which is preliminary data.</text>
</comment>
<protein>
    <submittedName>
        <fullName evidence="2">Uncharacterized protein</fullName>
    </submittedName>
</protein>
<proteinExistence type="predicted"/>
<keyword evidence="1" id="KW-1133">Transmembrane helix</keyword>
<feature type="transmembrane region" description="Helical" evidence="1">
    <location>
        <begin position="95"/>
        <end position="117"/>
    </location>
</feature>
<reference evidence="2 3" key="1">
    <citation type="journal article" date="2015" name="Genome Announc.">
        <title>Expanding the biotechnology potential of lactobacilli through comparative genomics of 213 strains and associated genera.</title>
        <authorList>
            <person name="Sun Z."/>
            <person name="Harris H.M."/>
            <person name="McCann A."/>
            <person name="Guo C."/>
            <person name="Argimon S."/>
            <person name="Zhang W."/>
            <person name="Yang X."/>
            <person name="Jeffery I.B."/>
            <person name="Cooney J.C."/>
            <person name="Kagawa T.F."/>
            <person name="Liu W."/>
            <person name="Song Y."/>
            <person name="Salvetti E."/>
            <person name="Wrobel A."/>
            <person name="Rasinkangas P."/>
            <person name="Parkhill J."/>
            <person name="Rea M.C."/>
            <person name="O'Sullivan O."/>
            <person name="Ritari J."/>
            <person name="Douillard F.P."/>
            <person name="Paul Ross R."/>
            <person name="Yang R."/>
            <person name="Briner A.E."/>
            <person name="Felis G.E."/>
            <person name="de Vos W.M."/>
            <person name="Barrangou R."/>
            <person name="Klaenhammer T.R."/>
            <person name="Caufield P.W."/>
            <person name="Cui Y."/>
            <person name="Zhang H."/>
            <person name="O'Toole P.W."/>
        </authorList>
    </citation>
    <scope>NUCLEOTIDE SEQUENCE [LARGE SCALE GENOMIC DNA]</scope>
    <source>
        <strain evidence="2 3">DSM 5007</strain>
    </source>
</reference>
<feature type="transmembrane region" description="Helical" evidence="1">
    <location>
        <begin position="228"/>
        <end position="247"/>
    </location>
</feature>
<feature type="transmembrane region" description="Helical" evidence="1">
    <location>
        <begin position="190"/>
        <end position="208"/>
    </location>
</feature>
<keyword evidence="1" id="KW-0472">Membrane</keyword>
<evidence type="ECO:0000313" key="3">
    <source>
        <dbReference type="Proteomes" id="UP000051820"/>
    </source>
</evidence>
<feature type="transmembrane region" description="Helical" evidence="1">
    <location>
        <begin position="165"/>
        <end position="183"/>
    </location>
</feature>
<keyword evidence="3" id="KW-1185">Reference proteome</keyword>
<name>A0A0R1VU79_9LACO</name>
<organism evidence="2 3">
    <name type="scientific">Paucilactobacillus suebicus DSM 5007 = KCTC 3549</name>
    <dbReference type="NCBI Taxonomy" id="1423807"/>
    <lineage>
        <taxon>Bacteria</taxon>
        <taxon>Bacillati</taxon>
        <taxon>Bacillota</taxon>
        <taxon>Bacilli</taxon>
        <taxon>Lactobacillales</taxon>
        <taxon>Lactobacillaceae</taxon>
        <taxon>Paucilactobacillus</taxon>
    </lineage>
</organism>
<evidence type="ECO:0000313" key="2">
    <source>
        <dbReference type="EMBL" id="KRM09336.1"/>
    </source>
</evidence>
<dbReference type="Proteomes" id="UP000051820">
    <property type="component" value="Unassembled WGS sequence"/>
</dbReference>
<dbReference type="eggNOG" id="ENOG5032BCI">
    <property type="taxonomic scope" value="Bacteria"/>
</dbReference>
<sequence>MWSFLHGLFSTYNGTTYSLQDFVHAFSFSNPHFASVAFVAGLTFAIGFIEYIYSFLLVNHEYSSPYNVMMHTYYFAIDSMGIFVFALASHAVGGFWIFTGASIAEVIWTLFEVYNIIKCVYVEREEIWGKGVTVASAWWRMLGWIVVMVGTVNLFRVFMNDPAMFKWYIFTNILMGIMPGLYWEKRGTRVGASWGLAIVICIGTINSFLPTNMWASVSSYFSVTNNPWFYVIGVISIFFSIRTFWVLGKLPNKPKILQNGKKSIW</sequence>
<keyword evidence="1" id="KW-0812">Transmembrane</keyword>
<feature type="transmembrane region" description="Helical" evidence="1">
    <location>
        <begin position="33"/>
        <end position="58"/>
    </location>
</feature>
<gene>
    <name evidence="2" type="ORF">FD16_GL001833</name>
</gene>